<protein>
    <recommendedName>
        <fullName evidence="5">Galactose oxidase</fullName>
    </recommendedName>
</protein>
<name>A0AAW1RZS7_9CHLO</name>
<evidence type="ECO:0000256" key="1">
    <source>
        <dbReference type="ARBA" id="ARBA00022441"/>
    </source>
</evidence>
<dbReference type="EMBL" id="JALJOU010000017">
    <property type="protein sequence ID" value="KAK9839199.1"/>
    <property type="molecule type" value="Genomic_DNA"/>
</dbReference>
<keyword evidence="1" id="KW-0880">Kelch repeat</keyword>
<accession>A0AAW1RZS7</accession>
<dbReference type="PANTHER" id="PTHR46093">
    <property type="entry name" value="ACYL-COA-BINDING DOMAIN-CONTAINING PROTEIN 5"/>
    <property type="match status" value="1"/>
</dbReference>
<dbReference type="Proteomes" id="UP001445335">
    <property type="component" value="Unassembled WGS sequence"/>
</dbReference>
<evidence type="ECO:0000313" key="4">
    <source>
        <dbReference type="Proteomes" id="UP001445335"/>
    </source>
</evidence>
<dbReference type="PANTHER" id="PTHR46093:SF3">
    <property type="entry name" value="ACYL-COA-BINDING DOMAIN-CONTAINING PROTEIN 4"/>
    <property type="match status" value="1"/>
</dbReference>
<gene>
    <name evidence="3" type="ORF">WJX81_000851</name>
</gene>
<reference evidence="3 4" key="1">
    <citation type="journal article" date="2024" name="Nat. Commun.">
        <title>Phylogenomics reveals the evolutionary origins of lichenization in chlorophyte algae.</title>
        <authorList>
            <person name="Puginier C."/>
            <person name="Libourel C."/>
            <person name="Otte J."/>
            <person name="Skaloud P."/>
            <person name="Haon M."/>
            <person name="Grisel S."/>
            <person name="Petersen M."/>
            <person name="Berrin J.G."/>
            <person name="Delaux P.M."/>
            <person name="Dal Grande F."/>
            <person name="Keller J."/>
        </authorList>
    </citation>
    <scope>NUCLEOTIDE SEQUENCE [LARGE SCALE GENOMIC DNA]</scope>
    <source>
        <strain evidence="3 4">SAG 245.80</strain>
    </source>
</reference>
<evidence type="ECO:0000256" key="2">
    <source>
        <dbReference type="ARBA" id="ARBA00022737"/>
    </source>
</evidence>
<dbReference type="SUPFAM" id="SSF50965">
    <property type="entry name" value="Galactose oxidase, central domain"/>
    <property type="match status" value="1"/>
</dbReference>
<evidence type="ECO:0000313" key="3">
    <source>
        <dbReference type="EMBL" id="KAK9839199.1"/>
    </source>
</evidence>
<dbReference type="AlphaFoldDB" id="A0AAW1RZS7"/>
<evidence type="ECO:0008006" key="5">
    <source>
        <dbReference type="Google" id="ProtNLM"/>
    </source>
</evidence>
<dbReference type="InterPro" id="IPR015915">
    <property type="entry name" value="Kelch-typ_b-propeller"/>
</dbReference>
<proteinExistence type="predicted"/>
<organism evidence="3 4">
    <name type="scientific">Elliptochloris bilobata</name>
    <dbReference type="NCBI Taxonomy" id="381761"/>
    <lineage>
        <taxon>Eukaryota</taxon>
        <taxon>Viridiplantae</taxon>
        <taxon>Chlorophyta</taxon>
        <taxon>core chlorophytes</taxon>
        <taxon>Trebouxiophyceae</taxon>
        <taxon>Trebouxiophyceae incertae sedis</taxon>
        <taxon>Elliptochloris clade</taxon>
        <taxon>Elliptochloris</taxon>
    </lineage>
</organism>
<keyword evidence="2" id="KW-0677">Repeat</keyword>
<comment type="caution">
    <text evidence="3">The sequence shown here is derived from an EMBL/GenBank/DDBJ whole genome shotgun (WGS) entry which is preliminary data.</text>
</comment>
<dbReference type="Pfam" id="PF24681">
    <property type="entry name" value="Kelch_KLHDC2_KLHL20_DRC7"/>
    <property type="match status" value="2"/>
</dbReference>
<sequence>MAGSASSLSWQEIALAPEDRPALPRSGHCMVALPAEHADDVLLFGGYTEDSELNKEAANDAWVLRLAEGRWQRVQYADGPVPRVRLAAAAAVVGDTMWLMAGWDPGHKRDGGEILADLWALDLSTWAWRQVQPQGEAMPVISRFQAVVIGPSVYIHTHRSLLDILVLDVADPAAPKLALRPVTGTEGTPMSRGLHSMTATASGHLILFAGAPKSGPMLGDLWGFDPASTAWEELDPDGQAPHVRCSQAAAAVGDDVFFFGGSYYKEDQSGLQPLSDTLVLDTQSMTWQYPRVTGGAAPSPRNAAMMVAVGSRLVLHGGWYPFKQSYNDTYVMDVGGYDAMRSAVSLEPEEPGFADGAQA</sequence>
<keyword evidence="4" id="KW-1185">Reference proteome</keyword>
<dbReference type="Gene3D" id="2.120.10.80">
    <property type="entry name" value="Kelch-type beta propeller"/>
    <property type="match status" value="2"/>
</dbReference>
<dbReference type="SUPFAM" id="SSF117281">
    <property type="entry name" value="Kelch motif"/>
    <property type="match status" value="1"/>
</dbReference>
<dbReference type="InterPro" id="IPR011043">
    <property type="entry name" value="Gal_Oxase/kelch_b-propeller"/>
</dbReference>